<evidence type="ECO:0000313" key="1">
    <source>
        <dbReference type="EMBL" id="GFZ18429.1"/>
    </source>
</evidence>
<dbReference type="Proteomes" id="UP000585474">
    <property type="component" value="Unassembled WGS sequence"/>
</dbReference>
<proteinExistence type="predicted"/>
<protein>
    <submittedName>
        <fullName evidence="1">Uncharacterized protein</fullName>
    </submittedName>
</protein>
<gene>
    <name evidence="1" type="ORF">Acr_27g0001680</name>
</gene>
<sequence length="125" mass="13774">MWLDALAIPLLDRLLLGALRAVKRNSDVQVTLCLLTSLGIVAGRCAASKLQRGYYFELAEQRQPGGNDDLISDDNCLDNDCSKLWHAGSPSLLYRDSSVEISALARTMYNSLYPDPVQETTELAL</sequence>
<comment type="caution">
    <text evidence="1">The sequence shown here is derived from an EMBL/GenBank/DDBJ whole genome shotgun (WGS) entry which is preliminary data.</text>
</comment>
<name>A0A7J0H5U7_9ERIC</name>
<keyword evidence="2" id="KW-1185">Reference proteome</keyword>
<accession>A0A7J0H5U7</accession>
<organism evidence="1 2">
    <name type="scientific">Actinidia rufa</name>
    <dbReference type="NCBI Taxonomy" id="165716"/>
    <lineage>
        <taxon>Eukaryota</taxon>
        <taxon>Viridiplantae</taxon>
        <taxon>Streptophyta</taxon>
        <taxon>Embryophyta</taxon>
        <taxon>Tracheophyta</taxon>
        <taxon>Spermatophyta</taxon>
        <taxon>Magnoliopsida</taxon>
        <taxon>eudicotyledons</taxon>
        <taxon>Gunneridae</taxon>
        <taxon>Pentapetalae</taxon>
        <taxon>asterids</taxon>
        <taxon>Ericales</taxon>
        <taxon>Actinidiaceae</taxon>
        <taxon>Actinidia</taxon>
    </lineage>
</organism>
<dbReference type="EMBL" id="BJWL01000027">
    <property type="protein sequence ID" value="GFZ18429.1"/>
    <property type="molecule type" value="Genomic_DNA"/>
</dbReference>
<reference evidence="1 2" key="1">
    <citation type="submission" date="2019-07" db="EMBL/GenBank/DDBJ databases">
        <title>De Novo Assembly of kiwifruit Actinidia rufa.</title>
        <authorList>
            <person name="Sugita-Konishi S."/>
            <person name="Sato K."/>
            <person name="Mori E."/>
            <person name="Abe Y."/>
            <person name="Kisaki G."/>
            <person name="Hamano K."/>
            <person name="Suezawa K."/>
            <person name="Otani M."/>
            <person name="Fukuda T."/>
            <person name="Manabe T."/>
            <person name="Gomi K."/>
            <person name="Tabuchi M."/>
            <person name="Akimitsu K."/>
            <person name="Kataoka I."/>
        </authorList>
    </citation>
    <scope>NUCLEOTIDE SEQUENCE [LARGE SCALE GENOMIC DNA]</scope>
    <source>
        <strain evidence="2">cv. Fuchu</strain>
    </source>
</reference>
<evidence type="ECO:0000313" key="2">
    <source>
        <dbReference type="Proteomes" id="UP000585474"/>
    </source>
</evidence>
<dbReference type="AlphaFoldDB" id="A0A7J0H5U7"/>